<feature type="repeat" description="Solcar" evidence="10">
    <location>
        <begin position="107"/>
        <end position="193"/>
    </location>
</feature>
<dbReference type="InterPro" id="IPR023395">
    <property type="entry name" value="MCP_dom_sf"/>
</dbReference>
<proteinExistence type="inferred from homology"/>
<dbReference type="EMBL" id="KQ964599">
    <property type="protein sequence ID" value="KXN68031.1"/>
    <property type="molecule type" value="Genomic_DNA"/>
</dbReference>
<dbReference type="PANTHER" id="PTHR46356:SF1">
    <property type="entry name" value="MITOCHONDRIAL 2-OXODICARBOXYLATE CARRIER"/>
    <property type="match status" value="1"/>
</dbReference>
<keyword evidence="7 12" id="KW-1133">Transmembrane helix</keyword>
<evidence type="ECO:0000256" key="2">
    <source>
        <dbReference type="ARBA" id="ARBA00006375"/>
    </source>
</evidence>
<dbReference type="OMA" id="LPFQYQF"/>
<keyword evidence="4 10" id="KW-0812">Transmembrane</keyword>
<evidence type="ECO:0000256" key="8">
    <source>
        <dbReference type="ARBA" id="ARBA00023128"/>
    </source>
</evidence>
<dbReference type="InterPro" id="IPR002067">
    <property type="entry name" value="MCP"/>
</dbReference>
<reference evidence="13 14" key="1">
    <citation type="journal article" date="2015" name="Genome Biol. Evol.">
        <title>Phylogenomic analyses indicate that early fungi evolved digesting cell walls of algal ancestors of land plants.</title>
        <authorList>
            <person name="Chang Y."/>
            <person name="Wang S."/>
            <person name="Sekimoto S."/>
            <person name="Aerts A.L."/>
            <person name="Choi C."/>
            <person name="Clum A."/>
            <person name="LaButti K.M."/>
            <person name="Lindquist E.A."/>
            <person name="Yee Ngan C."/>
            <person name="Ohm R.A."/>
            <person name="Salamov A.A."/>
            <person name="Grigoriev I.V."/>
            <person name="Spatafora J.W."/>
            <person name="Berbee M.L."/>
        </authorList>
    </citation>
    <scope>NUCLEOTIDE SEQUENCE [LARGE SCALE GENOMIC DNA]</scope>
    <source>
        <strain evidence="13 14">NRRL 28638</strain>
    </source>
</reference>
<keyword evidence="6" id="KW-0999">Mitochondrion inner membrane</keyword>
<name>A0A137NZE5_CONC2</name>
<evidence type="ECO:0000256" key="10">
    <source>
        <dbReference type="PROSITE-ProRule" id="PRU00282"/>
    </source>
</evidence>
<evidence type="ECO:0000256" key="3">
    <source>
        <dbReference type="ARBA" id="ARBA00022448"/>
    </source>
</evidence>
<feature type="repeat" description="Solcar" evidence="10">
    <location>
        <begin position="202"/>
        <end position="290"/>
    </location>
</feature>
<evidence type="ECO:0000256" key="12">
    <source>
        <dbReference type="SAM" id="Phobius"/>
    </source>
</evidence>
<evidence type="ECO:0000256" key="9">
    <source>
        <dbReference type="ARBA" id="ARBA00023136"/>
    </source>
</evidence>
<gene>
    <name evidence="13" type="ORF">CONCODRAFT_79932</name>
</gene>
<feature type="repeat" description="Solcar" evidence="10">
    <location>
        <begin position="9"/>
        <end position="97"/>
    </location>
</feature>
<dbReference type="PROSITE" id="PS50920">
    <property type="entry name" value="SOLCAR"/>
    <property type="match status" value="3"/>
</dbReference>
<dbReference type="AlphaFoldDB" id="A0A137NZE5"/>
<sequence length="296" mass="32668">MPVSKDTPLPFAYQFVAGGIAGVTEIVSMYPLDVVKTRFQLQVGNAKDGYTSILDCLTKIVKNEGVGRLYRGVLPPIFIEAPKRAIKFAAFEEYKALYKNLNSEGKLTQPLLTLSAISAGVTEATIVVPFDLIKIRMQDKANASRYLNTTDCFLKIVRQEGPLALFNGIESTMWRHGTWTGLYFTCIGHIKSVLPKPKNSTETTGINFIAGAIGGTIGTMANTPFDVVKTRIQNQIAGQPQKYKWTIPSTILVYKEEGFKALYKGFAPKVLRLGPGGGILLVVFDIVSDYMREHFM</sequence>
<organism evidence="13 14">
    <name type="scientific">Conidiobolus coronatus (strain ATCC 28846 / CBS 209.66 / NRRL 28638)</name>
    <name type="common">Delacroixia coronata</name>
    <dbReference type="NCBI Taxonomy" id="796925"/>
    <lineage>
        <taxon>Eukaryota</taxon>
        <taxon>Fungi</taxon>
        <taxon>Fungi incertae sedis</taxon>
        <taxon>Zoopagomycota</taxon>
        <taxon>Entomophthoromycotina</taxon>
        <taxon>Entomophthoromycetes</taxon>
        <taxon>Entomophthorales</taxon>
        <taxon>Ancylistaceae</taxon>
        <taxon>Conidiobolus</taxon>
    </lineage>
</organism>
<keyword evidence="3 11" id="KW-0813">Transport</keyword>
<dbReference type="Gene3D" id="1.50.40.10">
    <property type="entry name" value="Mitochondrial carrier domain"/>
    <property type="match status" value="1"/>
</dbReference>
<dbReference type="PRINTS" id="PR00926">
    <property type="entry name" value="MITOCARRIER"/>
</dbReference>
<comment type="subcellular location">
    <subcellularLocation>
        <location evidence="1">Mitochondrion inner membrane</location>
        <topology evidence="1">Multi-pass membrane protein</topology>
    </subcellularLocation>
</comment>
<protein>
    <submittedName>
        <fullName evidence="13">Mitochondrial 2-oxodicarboxylate transport protein</fullName>
    </submittedName>
</protein>
<evidence type="ECO:0000313" key="14">
    <source>
        <dbReference type="Proteomes" id="UP000070444"/>
    </source>
</evidence>
<keyword evidence="5" id="KW-0677">Repeat</keyword>
<evidence type="ECO:0000256" key="1">
    <source>
        <dbReference type="ARBA" id="ARBA00004448"/>
    </source>
</evidence>
<dbReference type="SUPFAM" id="SSF103506">
    <property type="entry name" value="Mitochondrial carrier"/>
    <property type="match status" value="1"/>
</dbReference>
<dbReference type="PANTHER" id="PTHR46356">
    <property type="entry name" value="MITOCHONDRIAL 2-OXODICARBOXYLATE CARRIER"/>
    <property type="match status" value="1"/>
</dbReference>
<evidence type="ECO:0000256" key="6">
    <source>
        <dbReference type="ARBA" id="ARBA00022792"/>
    </source>
</evidence>
<feature type="transmembrane region" description="Helical" evidence="12">
    <location>
        <begin position="12"/>
        <end position="32"/>
    </location>
</feature>
<keyword evidence="8" id="KW-0496">Mitochondrion</keyword>
<dbReference type="InterPro" id="IPR018108">
    <property type="entry name" value="MCP_transmembrane"/>
</dbReference>
<keyword evidence="9 10" id="KW-0472">Membrane</keyword>
<dbReference type="Proteomes" id="UP000070444">
    <property type="component" value="Unassembled WGS sequence"/>
</dbReference>
<dbReference type="OrthoDB" id="434783at2759"/>
<evidence type="ECO:0000313" key="13">
    <source>
        <dbReference type="EMBL" id="KXN68031.1"/>
    </source>
</evidence>
<accession>A0A137NZE5</accession>
<keyword evidence="14" id="KW-1185">Reference proteome</keyword>
<dbReference type="GO" id="GO:0005743">
    <property type="term" value="C:mitochondrial inner membrane"/>
    <property type="evidence" value="ECO:0007669"/>
    <property type="project" value="UniProtKB-SubCell"/>
</dbReference>
<dbReference type="Pfam" id="PF00153">
    <property type="entry name" value="Mito_carr"/>
    <property type="match status" value="3"/>
</dbReference>
<dbReference type="GO" id="GO:0055085">
    <property type="term" value="P:transmembrane transport"/>
    <property type="evidence" value="ECO:0007669"/>
    <property type="project" value="InterPro"/>
</dbReference>
<evidence type="ECO:0000256" key="7">
    <source>
        <dbReference type="ARBA" id="ARBA00022989"/>
    </source>
</evidence>
<dbReference type="InterPro" id="IPR051752">
    <property type="entry name" value="Mito_2-oxodicarb_carrier"/>
</dbReference>
<evidence type="ECO:0000256" key="5">
    <source>
        <dbReference type="ARBA" id="ARBA00022737"/>
    </source>
</evidence>
<evidence type="ECO:0000256" key="4">
    <source>
        <dbReference type="ARBA" id="ARBA00022692"/>
    </source>
</evidence>
<evidence type="ECO:0000256" key="11">
    <source>
        <dbReference type="RuleBase" id="RU000488"/>
    </source>
</evidence>
<comment type="similarity">
    <text evidence="2 11">Belongs to the mitochondrial carrier (TC 2.A.29) family.</text>
</comment>